<keyword evidence="4 5" id="KW-0694">RNA-binding</keyword>
<dbReference type="InterPro" id="IPR029063">
    <property type="entry name" value="SAM-dependent_MTases_sf"/>
</dbReference>
<accession>A0ABD2CL78</accession>
<name>A0ABD2CL78_VESMC</name>
<evidence type="ECO:0000256" key="4">
    <source>
        <dbReference type="ARBA" id="ARBA00022884"/>
    </source>
</evidence>
<dbReference type="Proteomes" id="UP001607303">
    <property type="component" value="Unassembled WGS sequence"/>
</dbReference>
<dbReference type="PANTHER" id="PTHR22807:SF4">
    <property type="entry name" value="28S RRNA (CYTOSINE-C(5))-METHYLTRANSFERASE"/>
    <property type="match status" value="1"/>
</dbReference>
<feature type="region of interest" description="Disordered" evidence="6">
    <location>
        <begin position="492"/>
        <end position="532"/>
    </location>
</feature>
<organism evidence="8 9">
    <name type="scientific">Vespula maculifrons</name>
    <name type="common">Eastern yellow jacket</name>
    <name type="synonym">Wasp</name>
    <dbReference type="NCBI Taxonomy" id="7453"/>
    <lineage>
        <taxon>Eukaryota</taxon>
        <taxon>Metazoa</taxon>
        <taxon>Ecdysozoa</taxon>
        <taxon>Arthropoda</taxon>
        <taxon>Hexapoda</taxon>
        <taxon>Insecta</taxon>
        <taxon>Pterygota</taxon>
        <taxon>Neoptera</taxon>
        <taxon>Endopterygota</taxon>
        <taxon>Hymenoptera</taxon>
        <taxon>Apocrita</taxon>
        <taxon>Aculeata</taxon>
        <taxon>Vespoidea</taxon>
        <taxon>Vespidae</taxon>
        <taxon>Vespinae</taxon>
        <taxon>Vespula</taxon>
    </lineage>
</organism>
<keyword evidence="9" id="KW-1185">Reference proteome</keyword>
<evidence type="ECO:0000256" key="2">
    <source>
        <dbReference type="ARBA" id="ARBA00022679"/>
    </source>
</evidence>
<dbReference type="InterPro" id="IPR049561">
    <property type="entry name" value="NSUN5_7_fdxn-like"/>
</dbReference>
<comment type="caution">
    <text evidence="5">Lacks conserved residue(s) required for the propagation of feature annotation.</text>
</comment>
<evidence type="ECO:0000256" key="3">
    <source>
        <dbReference type="ARBA" id="ARBA00022691"/>
    </source>
</evidence>
<feature type="binding site" evidence="5">
    <location>
        <position position="342"/>
    </location>
    <ligand>
        <name>S-adenosyl-L-methionine</name>
        <dbReference type="ChEBI" id="CHEBI:59789"/>
    </ligand>
</feature>
<dbReference type="SUPFAM" id="SSF53335">
    <property type="entry name" value="S-adenosyl-L-methionine-dependent methyltransferases"/>
    <property type="match status" value="1"/>
</dbReference>
<comment type="caution">
    <text evidence="8">The sequence shown here is derived from an EMBL/GenBank/DDBJ whole genome shotgun (WGS) entry which is preliminary data.</text>
</comment>
<dbReference type="EMBL" id="JAYRBN010000039">
    <property type="protein sequence ID" value="KAL2745862.1"/>
    <property type="molecule type" value="Genomic_DNA"/>
</dbReference>
<gene>
    <name evidence="8" type="ORF">V1477_005780</name>
</gene>
<dbReference type="Pfam" id="PF01189">
    <property type="entry name" value="Methyltr_RsmB-F"/>
    <property type="match status" value="1"/>
</dbReference>
<feature type="binding site" evidence="5">
    <location>
        <position position="297"/>
    </location>
    <ligand>
        <name>S-adenosyl-L-methionine</name>
        <dbReference type="ChEBI" id="CHEBI:59789"/>
    </ligand>
</feature>
<sequence>MTKQLSLKSYTLRAKSSEQPYCFSYLESHDNIRCNMSKGFVHSVKVPRLYKIASKIVRDVQENGASLKTLIFSEKHPNVSGLYALTLNTLQKSDQLNQLINETKILLNEPRFDPWLARILITELIWGKQRLTGNAKPVETVLNYESRLRDALKNINASDIAIPQKTVSKPRYVRVNTLLLSVNEVVQNFEYEGWSLVLEYTDYSSYLKLISNLSEPYFTKDYHIPELLVFPHGTSFFNHPSYKNGEVILQDKASCLPSYLLNPPIGSVVLDMCAAPGMKTSHLAAILQNRGTIYAIEIEKRRYQTLCELLTTTNSQCVRTMNNDALSIDPSHCPNVEYILVDPSCSGSGIVDRPKVGNKDGKYQLGRLKNLQAFQVFLLRHALLNFPSVKGVVYSTCSINREENEDVIDEILINVGDAYKLVSIEKLLKKDWINYSSEDSGCGKKCIYAKPQIDLCNGFFVALFKRNFDVPLPAYIPRTYDMFKGAECKSLNEKEKKDNQENNEDRYNGLSSKKKKKRKKKKRADSAMERQEECVDIEEIDDKDDAITSQGSSKRKRKSTSKDILMKKSKT</sequence>
<dbReference type="AlphaFoldDB" id="A0ABD2CL78"/>
<feature type="compositionally biased region" description="Basic residues" evidence="6">
    <location>
        <begin position="512"/>
        <end position="523"/>
    </location>
</feature>
<feature type="compositionally biased region" description="Basic and acidic residues" evidence="6">
    <location>
        <begin position="560"/>
        <end position="571"/>
    </location>
</feature>
<keyword evidence="1 5" id="KW-0489">Methyltransferase</keyword>
<feature type="compositionally biased region" description="Basic and acidic residues" evidence="6">
    <location>
        <begin position="492"/>
        <end position="507"/>
    </location>
</feature>
<dbReference type="PANTHER" id="PTHR22807">
    <property type="entry name" value="NOP2 YEAST -RELATED NOL1/NOP2/FMU SUN DOMAIN-CONTAINING"/>
    <property type="match status" value="1"/>
</dbReference>
<dbReference type="InterPro" id="IPR001678">
    <property type="entry name" value="MeTrfase_RsmB-F_NOP2_dom"/>
</dbReference>
<dbReference type="Pfam" id="PF21148">
    <property type="entry name" value="NSUN5_fdxn-like"/>
    <property type="match status" value="1"/>
</dbReference>
<dbReference type="InterPro" id="IPR023267">
    <property type="entry name" value="RCMT"/>
</dbReference>
<proteinExistence type="inferred from homology"/>
<feature type="active site" description="Nucleophile" evidence="5">
    <location>
        <position position="397"/>
    </location>
</feature>
<protein>
    <submittedName>
        <fullName evidence="8">28S rRNA (Cytosine-C(5))-methyltransferase</fullName>
    </submittedName>
</protein>
<evidence type="ECO:0000259" key="7">
    <source>
        <dbReference type="PROSITE" id="PS51686"/>
    </source>
</evidence>
<dbReference type="GO" id="GO:0003723">
    <property type="term" value="F:RNA binding"/>
    <property type="evidence" value="ECO:0007669"/>
    <property type="project" value="UniProtKB-UniRule"/>
</dbReference>
<feature type="binding site" evidence="5">
    <location>
        <position position="324"/>
    </location>
    <ligand>
        <name>S-adenosyl-L-methionine</name>
        <dbReference type="ChEBI" id="CHEBI:59789"/>
    </ligand>
</feature>
<dbReference type="PROSITE" id="PS51686">
    <property type="entry name" value="SAM_MT_RSMB_NOP"/>
    <property type="match status" value="1"/>
</dbReference>
<dbReference type="Pfam" id="PF21153">
    <property type="entry name" value="NSUN5_N"/>
    <property type="match status" value="1"/>
</dbReference>
<evidence type="ECO:0000313" key="8">
    <source>
        <dbReference type="EMBL" id="KAL2745862.1"/>
    </source>
</evidence>
<feature type="domain" description="SAM-dependent MTase RsmB/NOP-type" evidence="7">
    <location>
        <begin position="161"/>
        <end position="467"/>
    </location>
</feature>
<feature type="region of interest" description="Disordered" evidence="6">
    <location>
        <begin position="545"/>
        <end position="571"/>
    </location>
</feature>
<dbReference type="Gene3D" id="3.40.50.150">
    <property type="entry name" value="Vaccinia Virus protein VP39"/>
    <property type="match status" value="1"/>
</dbReference>
<evidence type="ECO:0000256" key="6">
    <source>
        <dbReference type="SAM" id="MobiDB-lite"/>
    </source>
</evidence>
<reference evidence="8 9" key="1">
    <citation type="journal article" date="2024" name="Ann. Entomol. Soc. Am.">
        <title>Genomic analyses of the southern and eastern yellowjacket wasps (Hymenoptera: Vespidae) reveal evolutionary signatures of social life.</title>
        <authorList>
            <person name="Catto M.A."/>
            <person name="Caine P.B."/>
            <person name="Orr S.E."/>
            <person name="Hunt B.G."/>
            <person name="Goodisman M.A.D."/>
        </authorList>
    </citation>
    <scope>NUCLEOTIDE SEQUENCE [LARGE SCALE GENOMIC DNA]</scope>
    <source>
        <strain evidence="8">232</strain>
        <tissue evidence="8">Head and thorax</tissue>
    </source>
</reference>
<dbReference type="Gene3D" id="3.30.70.1170">
    <property type="entry name" value="Sun protein, domain 3"/>
    <property type="match status" value="1"/>
</dbReference>
<dbReference type="PRINTS" id="PR02008">
    <property type="entry name" value="RCMTFAMILY"/>
</dbReference>
<keyword evidence="2 5" id="KW-0808">Transferase</keyword>
<keyword evidence="3 5" id="KW-0949">S-adenosyl-L-methionine</keyword>
<dbReference type="InterPro" id="IPR049560">
    <property type="entry name" value="MeTrfase_RsmB-F_NOP2_cat"/>
</dbReference>
<comment type="similarity">
    <text evidence="5">Belongs to the class I-like SAM-binding methyltransferase superfamily. RsmB/NOP family.</text>
</comment>
<evidence type="ECO:0000256" key="1">
    <source>
        <dbReference type="ARBA" id="ARBA00022603"/>
    </source>
</evidence>
<evidence type="ECO:0000313" key="9">
    <source>
        <dbReference type="Proteomes" id="UP001607303"/>
    </source>
</evidence>
<dbReference type="GO" id="GO:0032259">
    <property type="term" value="P:methylation"/>
    <property type="evidence" value="ECO:0007669"/>
    <property type="project" value="UniProtKB-KW"/>
</dbReference>
<dbReference type="InterPro" id="IPR048889">
    <property type="entry name" value="NSUN5_RCM1_N"/>
</dbReference>
<evidence type="ECO:0000256" key="5">
    <source>
        <dbReference type="PROSITE-ProRule" id="PRU01023"/>
    </source>
</evidence>
<dbReference type="GO" id="GO:0008168">
    <property type="term" value="F:methyltransferase activity"/>
    <property type="evidence" value="ECO:0007669"/>
    <property type="project" value="UniProtKB-KW"/>
</dbReference>